<dbReference type="Proteomes" id="UP000621560">
    <property type="component" value="Unassembled WGS sequence"/>
</dbReference>
<dbReference type="AlphaFoldDB" id="A0A927BU17"/>
<accession>A0A927BU17</accession>
<protein>
    <submittedName>
        <fullName evidence="1">Sporulation protein YtxC</fullName>
    </submittedName>
</protein>
<sequence>MELFRVALRCTEEATIWKLSRYLSEAYAEWDGPGSAPELRWEIEPGDGTIRCTADRTACQPEQRAAVLRHAAAGLSAYIVDHWEEALLEGLIAKESGYEDEEERRRIAVLSRRLLEGTLHAEAPDPQAARRERELRIRRVKDELQPFLQRQRRIDLDGFVRFRLSAYRAALREVMQQAVDEWILDKQYHEFLELLRYFVSTQIAKTSVVHVLQEADGQFRLCNYELRPLDPPSASEAPASDLPGGQEHFELDVEDRIVSSLITVSPRQIVIHTERPEQQVIRTIRAIFGERVTVCGSCQTCRMAAHRRDPRRDPVPT</sequence>
<dbReference type="Pfam" id="PF08812">
    <property type="entry name" value="YtxC"/>
    <property type="match status" value="1"/>
</dbReference>
<organism evidence="1 2">
    <name type="scientific">Paenibacillus sabuli</name>
    <dbReference type="NCBI Taxonomy" id="2772509"/>
    <lineage>
        <taxon>Bacteria</taxon>
        <taxon>Bacillati</taxon>
        <taxon>Bacillota</taxon>
        <taxon>Bacilli</taxon>
        <taxon>Bacillales</taxon>
        <taxon>Paenibacillaceae</taxon>
        <taxon>Paenibacillus</taxon>
    </lineage>
</organism>
<evidence type="ECO:0000313" key="1">
    <source>
        <dbReference type="EMBL" id="MBD2845750.1"/>
    </source>
</evidence>
<comment type="caution">
    <text evidence="1">The sequence shown here is derived from an EMBL/GenBank/DDBJ whole genome shotgun (WGS) entry which is preliminary data.</text>
</comment>
<name>A0A927BU17_9BACL</name>
<dbReference type="RefSeq" id="WP_190917617.1">
    <property type="nucleotide sequence ID" value="NZ_JACXIZ010000017.1"/>
</dbReference>
<proteinExistence type="predicted"/>
<dbReference type="EMBL" id="JACXIZ010000017">
    <property type="protein sequence ID" value="MBD2845750.1"/>
    <property type="molecule type" value="Genomic_DNA"/>
</dbReference>
<evidence type="ECO:0000313" key="2">
    <source>
        <dbReference type="Proteomes" id="UP000621560"/>
    </source>
</evidence>
<gene>
    <name evidence="1" type="ORF">IDH44_11160</name>
</gene>
<keyword evidence="2" id="KW-1185">Reference proteome</keyword>
<reference evidence="1" key="1">
    <citation type="submission" date="2020-09" db="EMBL/GenBank/DDBJ databases">
        <title>A novel bacterium of genus Paenibacillus, isolated from South China Sea.</title>
        <authorList>
            <person name="Huang H."/>
            <person name="Mo K."/>
            <person name="Hu Y."/>
        </authorList>
    </citation>
    <scope>NUCLEOTIDE SEQUENCE</scope>
    <source>
        <strain evidence="1">IB182496</strain>
    </source>
</reference>
<dbReference type="InterPro" id="IPR014199">
    <property type="entry name" value="Spore_YtxC"/>
</dbReference>